<dbReference type="Gene3D" id="3.30.1370.10">
    <property type="entry name" value="K Homology domain, type 1"/>
    <property type="match status" value="1"/>
</dbReference>
<dbReference type="GO" id="GO:0005634">
    <property type="term" value="C:nucleus"/>
    <property type="evidence" value="ECO:0007669"/>
    <property type="project" value="UniProtKB-SubCell"/>
</dbReference>
<dbReference type="AlphaFoldDB" id="H0XFX2"/>
<dbReference type="FunCoup" id="H0XFX2">
    <property type="interactions" value="3"/>
</dbReference>
<name>H0XFX2_OTOGA</name>
<dbReference type="GO" id="GO:0032880">
    <property type="term" value="P:regulation of protein localization"/>
    <property type="evidence" value="ECO:0007669"/>
    <property type="project" value="Ensembl"/>
</dbReference>
<keyword evidence="9" id="KW-1185">Reference proteome</keyword>
<comment type="subcellular location">
    <subcellularLocation>
        <location evidence="2">Cytoplasm</location>
    </subcellularLocation>
    <subcellularLocation>
        <location evidence="1">Nucleus</location>
    </subcellularLocation>
</comment>
<proteinExistence type="inferred from homology"/>
<dbReference type="HOGENOM" id="CLU_115458_0_0_1"/>
<evidence type="ECO:0000313" key="9">
    <source>
        <dbReference type="Proteomes" id="UP000005225"/>
    </source>
</evidence>
<organism evidence="8 9">
    <name type="scientific">Otolemur garnettii</name>
    <name type="common">Small-eared galago</name>
    <name type="synonym">Garnett's greater bushbaby</name>
    <dbReference type="NCBI Taxonomy" id="30611"/>
    <lineage>
        <taxon>Eukaryota</taxon>
        <taxon>Metazoa</taxon>
        <taxon>Chordata</taxon>
        <taxon>Craniata</taxon>
        <taxon>Vertebrata</taxon>
        <taxon>Euteleostomi</taxon>
        <taxon>Mammalia</taxon>
        <taxon>Eutheria</taxon>
        <taxon>Euarchontoglires</taxon>
        <taxon>Primates</taxon>
        <taxon>Strepsirrhini</taxon>
        <taxon>Lorisiformes</taxon>
        <taxon>Galagidae</taxon>
        <taxon>Otolemur</taxon>
    </lineage>
</organism>
<reference evidence="8" key="3">
    <citation type="submission" date="2025-09" db="UniProtKB">
        <authorList>
            <consortium name="Ensembl"/>
        </authorList>
    </citation>
    <scope>IDENTIFICATION</scope>
</reference>
<protein>
    <submittedName>
        <fullName evidence="8">KH domain containing 3 like, subcortical maternal complex member</fullName>
    </submittedName>
</protein>
<reference evidence="8" key="2">
    <citation type="submission" date="2025-08" db="UniProtKB">
        <authorList>
            <consortium name="Ensembl"/>
        </authorList>
    </citation>
    <scope>IDENTIFICATION</scope>
</reference>
<evidence type="ECO:0000259" key="7">
    <source>
        <dbReference type="Pfam" id="PF16005"/>
    </source>
</evidence>
<keyword evidence="4" id="KW-0963">Cytoplasm</keyword>
<accession>H0XFX2</accession>
<dbReference type="InterPro" id="IPR051778">
    <property type="entry name" value="KHDC1"/>
</dbReference>
<dbReference type="STRING" id="30611.ENSOGAP00000014939"/>
<reference evidence="9" key="1">
    <citation type="submission" date="2011-03" db="EMBL/GenBank/DDBJ databases">
        <title>Version 3 of the genome sequence of Otolemur garnettii (Bushbaby).</title>
        <authorList>
            <consortium name="The Broad Institute Genome Sequencing Platform"/>
            <person name="Di Palma F."/>
            <person name="Johnson J."/>
            <person name="Lander E.S."/>
            <person name="Lindblad-Toh K."/>
            <person name="Jaffe D.B."/>
            <person name="Gnerre S."/>
            <person name="MacCallum I."/>
            <person name="Przybylski D."/>
            <person name="Ribeiro F.J."/>
            <person name="Burton J.N."/>
            <person name="Walker B.J."/>
            <person name="Sharpe T."/>
            <person name="Hall G."/>
        </authorList>
    </citation>
    <scope>NUCLEOTIDE SEQUENCE [LARGE SCALE GENOMIC DNA]</scope>
</reference>
<dbReference type="eggNOG" id="ENOG502QQIF">
    <property type="taxonomic scope" value="Eukaryota"/>
</dbReference>
<dbReference type="GO" id="GO:1905168">
    <property type="term" value="P:positive regulation of double-strand break repair via homologous recombination"/>
    <property type="evidence" value="ECO:0007669"/>
    <property type="project" value="Ensembl"/>
</dbReference>
<dbReference type="Proteomes" id="UP000005225">
    <property type="component" value="Unassembled WGS sequence"/>
</dbReference>
<dbReference type="CDD" id="cd12795">
    <property type="entry name" value="FILIA_N_like"/>
    <property type="match status" value="1"/>
</dbReference>
<feature type="region of interest" description="Disordered" evidence="6">
    <location>
        <begin position="123"/>
        <end position="224"/>
    </location>
</feature>
<dbReference type="EMBL" id="AAQR03067293">
    <property type="status" value="NOT_ANNOTATED_CDS"/>
    <property type="molecule type" value="Genomic_DNA"/>
</dbReference>
<dbReference type="GO" id="GO:0106333">
    <property type="term" value="C:subcortical maternal complex"/>
    <property type="evidence" value="ECO:0007669"/>
    <property type="project" value="Ensembl"/>
</dbReference>
<dbReference type="PANTHER" id="PTHR19447">
    <property type="entry name" value="OOCYTE-EXPRESSED PROTEIN HOMOLOG-RELATED"/>
    <property type="match status" value="1"/>
</dbReference>
<dbReference type="GO" id="GO:0003723">
    <property type="term" value="F:RNA binding"/>
    <property type="evidence" value="ECO:0007669"/>
    <property type="project" value="InterPro"/>
</dbReference>
<feature type="domain" description="KH-like RNA-binding" evidence="7">
    <location>
        <begin position="30"/>
        <end position="116"/>
    </location>
</feature>
<feature type="compositionally biased region" description="Basic and acidic residues" evidence="6">
    <location>
        <begin position="144"/>
        <end position="157"/>
    </location>
</feature>
<dbReference type="InParanoid" id="H0XFX2"/>
<evidence type="ECO:0000256" key="4">
    <source>
        <dbReference type="ARBA" id="ARBA00022490"/>
    </source>
</evidence>
<evidence type="ECO:0000256" key="2">
    <source>
        <dbReference type="ARBA" id="ARBA00004496"/>
    </source>
</evidence>
<keyword evidence="5" id="KW-0539">Nucleus</keyword>
<dbReference type="Ensembl" id="ENSOGAT00000016696.2">
    <property type="protein sequence ID" value="ENSOGAP00000014939.2"/>
    <property type="gene ID" value="ENSOGAG00000016691.2"/>
</dbReference>
<comment type="similarity">
    <text evidence="3">Belongs to the KHDC1 family.</text>
</comment>
<evidence type="ECO:0000256" key="6">
    <source>
        <dbReference type="SAM" id="MobiDB-lite"/>
    </source>
</evidence>
<dbReference type="PANTHER" id="PTHR19447:SF15">
    <property type="entry name" value="KH DOMAIN-CONTAINING PROTEIN 3"/>
    <property type="match status" value="1"/>
</dbReference>
<dbReference type="InterPro" id="IPR036612">
    <property type="entry name" value="KH_dom_type_1_sf"/>
</dbReference>
<evidence type="ECO:0000256" key="5">
    <source>
        <dbReference type="ARBA" id="ARBA00023242"/>
    </source>
</evidence>
<dbReference type="GeneTree" id="ENSGT00940000162601"/>
<evidence type="ECO:0000256" key="3">
    <source>
        <dbReference type="ARBA" id="ARBA00009081"/>
    </source>
</evidence>
<dbReference type="GO" id="GO:0005737">
    <property type="term" value="C:cytoplasm"/>
    <property type="evidence" value="ECO:0007669"/>
    <property type="project" value="UniProtKB-SubCell"/>
</dbReference>
<sequence length="224" mass="24894">MAAPKQFPTLIQVQQREGTLFEVPGSNFSKRPYWFHSEFLKSPKTIHLESWLVEAIFGSGRDGERIPHVECISNVLLHVNRWDPKGEAEILIFGRPYYQKDTCKVIMNLADYYRERCEKGTIPGTGKATAVREVGTQQSSEADGEARIQRPPVEVREAGTQWPLVEVQETRTQKSLVEVQEPGAQASPEASGEEGTQPPPEEAAGEAAETQPPSEAARAPITRL</sequence>
<dbReference type="Pfam" id="PF16005">
    <property type="entry name" value="MOEP19"/>
    <property type="match status" value="1"/>
</dbReference>
<dbReference type="EMBL" id="AAQR03067294">
    <property type="status" value="NOT_ANNOTATED_CDS"/>
    <property type="molecule type" value="Genomic_DNA"/>
</dbReference>
<dbReference type="InterPro" id="IPR031952">
    <property type="entry name" value="MOEP19_KH-like"/>
</dbReference>
<evidence type="ECO:0000313" key="8">
    <source>
        <dbReference type="Ensembl" id="ENSOGAP00000014939.2"/>
    </source>
</evidence>
<evidence type="ECO:0000256" key="1">
    <source>
        <dbReference type="ARBA" id="ARBA00004123"/>
    </source>
</evidence>